<keyword evidence="2" id="KW-1185">Reference proteome</keyword>
<dbReference type="Proteomes" id="UP000198415">
    <property type="component" value="Unassembled WGS sequence"/>
</dbReference>
<evidence type="ECO:0000313" key="1">
    <source>
        <dbReference type="EMBL" id="SNT07590.1"/>
    </source>
</evidence>
<dbReference type="OrthoDB" id="3285527at2"/>
<name>A0A239JP44_9ACTN</name>
<reference evidence="1 2" key="1">
    <citation type="submission" date="2017-06" db="EMBL/GenBank/DDBJ databases">
        <authorList>
            <person name="Kim H.J."/>
            <person name="Triplett B.A."/>
        </authorList>
    </citation>
    <scope>NUCLEOTIDE SEQUENCE [LARGE SCALE GENOMIC DNA]</scope>
    <source>
        <strain evidence="1 2">DSM 43151</strain>
    </source>
</reference>
<gene>
    <name evidence="1" type="ORF">SAMN06264365_1373</name>
</gene>
<dbReference type="RefSeq" id="WP_089299039.1">
    <property type="nucleotide sequence ID" value="NZ_BOMU01000129.1"/>
</dbReference>
<evidence type="ECO:0008006" key="3">
    <source>
        <dbReference type="Google" id="ProtNLM"/>
    </source>
</evidence>
<protein>
    <recommendedName>
        <fullName evidence="3">Lipoprotein</fullName>
    </recommendedName>
</protein>
<dbReference type="EMBL" id="FZNR01000037">
    <property type="protein sequence ID" value="SNT07590.1"/>
    <property type="molecule type" value="Genomic_DNA"/>
</dbReference>
<evidence type="ECO:0000313" key="2">
    <source>
        <dbReference type="Proteomes" id="UP000198415"/>
    </source>
</evidence>
<sequence>MKRFLAGALAGATTLTLAVGCAEQIEQLEPKLEIKKAAAALSATGKAGFTLKVGGNVDDLIAFAKKESGTEPGAFTDEDADTLRKLYNSSFTLAWDKMGDGVTDDRASVSAVIDGVTGTELRIVDQVAYVKAPVADLATKFGVSKSDLDAVRKEMGPAIKGVDTLFDGGWISISVTDVKKFSEGTTGVAPSTDPAQNEKLAAEVKASAESLFESADVVRDSKDKTHLVVTTTTVKAYEQAKRLMQAMEKIGGQSASGVLDEALGSEMEKPPADKPIVFDLWIDKGEFRAFEINMLQFADGSTGRAALRVELASGVEISAPEGAKKIDLTEFFSTLGAGAGDLGTPKAGGAGDAKEWAEMIGRQAMLSAVVEGDQPALHLKQAATDMALPGMTVKVVRSGVAQVTMGKDVACVTVPSSATGEPKVVAHAC</sequence>
<organism evidence="1 2">
    <name type="scientific">Actinoplanes regularis</name>
    <dbReference type="NCBI Taxonomy" id="52697"/>
    <lineage>
        <taxon>Bacteria</taxon>
        <taxon>Bacillati</taxon>
        <taxon>Actinomycetota</taxon>
        <taxon>Actinomycetes</taxon>
        <taxon>Micromonosporales</taxon>
        <taxon>Micromonosporaceae</taxon>
        <taxon>Actinoplanes</taxon>
    </lineage>
</organism>
<dbReference type="PROSITE" id="PS51257">
    <property type="entry name" value="PROKAR_LIPOPROTEIN"/>
    <property type="match status" value="1"/>
</dbReference>
<proteinExistence type="predicted"/>
<accession>A0A239JP44</accession>
<dbReference type="AlphaFoldDB" id="A0A239JP44"/>